<reference evidence="1" key="1">
    <citation type="journal article" date="2021" name="Proc. Natl. Acad. Sci. U.S.A.">
        <title>A Catalog of Tens of Thousands of Viruses from Human Metagenomes Reveals Hidden Associations with Chronic Diseases.</title>
        <authorList>
            <person name="Tisza M.J."/>
            <person name="Buck C.B."/>
        </authorList>
    </citation>
    <scope>NUCLEOTIDE SEQUENCE</scope>
    <source>
        <strain evidence="1">CtlMy11</strain>
    </source>
</reference>
<dbReference type="EMBL" id="BK032800">
    <property type="protein sequence ID" value="DAF60955.1"/>
    <property type="molecule type" value="Genomic_DNA"/>
</dbReference>
<proteinExistence type="predicted"/>
<organism evidence="1">
    <name type="scientific">Podoviridae sp. ctlMy11</name>
    <dbReference type="NCBI Taxonomy" id="2827746"/>
    <lineage>
        <taxon>Viruses</taxon>
        <taxon>Duplodnaviria</taxon>
        <taxon>Heunggongvirae</taxon>
        <taxon>Uroviricota</taxon>
        <taxon>Caudoviricetes</taxon>
    </lineage>
</organism>
<keyword evidence="1" id="KW-0418">Kinase</keyword>
<dbReference type="Pfam" id="PF11753">
    <property type="entry name" value="DUF3310"/>
    <property type="match status" value="1"/>
</dbReference>
<dbReference type="InterPro" id="IPR021739">
    <property type="entry name" value="SaV-like"/>
</dbReference>
<dbReference type="GO" id="GO:0016301">
    <property type="term" value="F:kinase activity"/>
    <property type="evidence" value="ECO:0007669"/>
    <property type="project" value="UniProtKB-KW"/>
</dbReference>
<sequence length="140" mass="16384">MSDLVNHPAHYEEQSIRLEPIDFCERLPFCEGNAIKYCFRAGHKEGTSELLDLKKAQWYLNRRSSEDALEMNDRDYASFLNMTRLFKRSSGILKDFINKWNNLTAFDGDFWSCLEGCIAERIKKLEARESLNRFTTGSKE</sequence>
<keyword evidence="1" id="KW-0808">Transferase</keyword>
<name>A0A8S5TD40_9CAUD</name>
<accession>A0A8S5TD40</accession>
<evidence type="ECO:0000313" key="1">
    <source>
        <dbReference type="EMBL" id="DAF60955.1"/>
    </source>
</evidence>
<protein>
    <submittedName>
        <fullName evidence="1">Nucelotide kinase</fullName>
    </submittedName>
</protein>